<feature type="compositionally biased region" description="Polar residues" evidence="1">
    <location>
        <begin position="872"/>
        <end position="883"/>
    </location>
</feature>
<feature type="region of interest" description="Disordered" evidence="1">
    <location>
        <begin position="1130"/>
        <end position="1168"/>
    </location>
</feature>
<feature type="compositionally biased region" description="Acidic residues" evidence="1">
    <location>
        <begin position="52"/>
        <end position="64"/>
    </location>
</feature>
<feature type="compositionally biased region" description="Polar residues" evidence="1">
    <location>
        <begin position="1032"/>
        <end position="1049"/>
    </location>
</feature>
<sequence>MSGPFRFQAEEARSPLDRSASPFSAGQPVSFKTNVNRAKTKKWVQAKKNAYDGDDWGGYDEYDEYGVNQEPQQPQAPAQRYYAQRTEQPSRSFTDPSQQAPLARGRRNSFEHGEEQRAFSSTIPHPQHGHGQQYEEPRVQTSGGGFDQGYDTNDRGDFSPSAMPPPLQTRISQVPADFTPPINTQFPPRKSSIGQGDMPMPTSPRSRQGSQSDKSLPFIRPADIYKRHEEERQRASLDSSRPSLDSLSSPTRDNITSPQEGGRSLQPMETVAERKSEYFLPGCDAAAPHYDKQQSQQDRSLVSPQDDQGLRSVVDQAFTRADENRSVPPTPISNDNDSSSDLLRSNTGSTSGISPIMSRVPSSAASALRNRNQAEGNTPVIAEEPSEITTPITQPTSANVIEPMHHVPRKPSPGHNRNFSNSSIPRSGLATPTRGDSPARSPVLAPSRDVPEPESALVTTESNETSDAMQGGLQGPSPAYATREADIATAARNGPDSGAAELGAAELRSQDTFLESHNAQSPVDDVLPRDRSESPSKGRVQALAGKFGEVASSRRGSTQSNRSRNSVQSWERSNDNSRAGSPTKASHSRHSSPVKEFRPHLPGQWESYATTAMTPSDHGEQDRGLSLDTNGPDSLNNSELTPTTAKHPVAGVSSAEAETSDPLAALKDAGAAMVHSIRTTLGADDDTSETQQQPGRRTDHGNIYLPRPLQLDRTVTSSSSVPPTPPAKDTPESEFPPPPPLKERSLQPFTSQPKRPSLDPQLSTDPSAEDQESDRLRKEIVASLSPFKAPASPASESNRASLQPVSPGGNRASSILPSEYDTYWAEEDRASPQSSQVTERHHQEKPSGKRVSFLPQSEEPTKPVILNRFSWEGSNSQLQTPDEQAQGGPTAEPTKASPVAAISPPPAERVADQERQESSEPLPDSYFGPDHTFTVTKPDPISDTDMPPQPSSPPLDSARSLTSPITSPTREGTRSPGLHVVNTELNPEAVDLPPRFSAEHEPPPEPKEPELNEKQQLEQPTQHPAIVPPNEDPTTSTAVQDFSPKSPTTDKPLGAREIATLATAAERIDAYNATREYWAKYDHGLNDWLRSALEANPDLAIQSYPVQRAPTSSARHRHTGSLALFGKLGGSSTHDVSSEQHNNASVPVPASSSSPTTGAPSTSGFGGRIANQQMQLKGKDLLHTANVLGGKGMTSAKGLFAKGKSRFGREKVDK</sequence>
<feature type="compositionally biased region" description="Polar residues" evidence="1">
    <location>
        <begin position="747"/>
        <end position="766"/>
    </location>
</feature>
<dbReference type="EMBL" id="CAJRGZ010000023">
    <property type="protein sequence ID" value="CAG5178253.1"/>
    <property type="molecule type" value="Genomic_DNA"/>
</dbReference>
<feature type="compositionally biased region" description="Polar residues" evidence="1">
    <location>
        <begin position="293"/>
        <end position="306"/>
    </location>
</feature>
<feature type="compositionally biased region" description="Pro residues" evidence="1">
    <location>
        <begin position="722"/>
        <end position="740"/>
    </location>
</feature>
<feature type="compositionally biased region" description="Basic and acidic residues" evidence="1">
    <location>
        <begin position="223"/>
        <end position="235"/>
    </location>
</feature>
<feature type="compositionally biased region" description="Basic and acidic residues" evidence="1">
    <location>
        <begin position="526"/>
        <end position="536"/>
    </location>
</feature>
<feature type="compositionally biased region" description="Low complexity" evidence="1">
    <location>
        <begin position="71"/>
        <end position="85"/>
    </location>
</feature>
<dbReference type="RefSeq" id="XP_043172176.1">
    <property type="nucleotide sequence ID" value="XM_043316241.1"/>
</dbReference>
<feature type="compositionally biased region" description="Polar residues" evidence="1">
    <location>
        <begin position="510"/>
        <end position="521"/>
    </location>
</feature>
<comment type="caution">
    <text evidence="2">The sequence shown here is derived from an EMBL/GenBank/DDBJ whole genome shotgun (WGS) entry which is preliminary data.</text>
</comment>
<feature type="compositionally biased region" description="Polar residues" evidence="1">
    <location>
        <begin position="86"/>
        <end position="100"/>
    </location>
</feature>
<proteinExistence type="predicted"/>
<feature type="compositionally biased region" description="Basic and acidic residues" evidence="1">
    <location>
        <begin position="838"/>
        <end position="847"/>
    </location>
</feature>
<reference evidence="2" key="1">
    <citation type="submission" date="2021-05" db="EMBL/GenBank/DDBJ databases">
        <authorList>
            <person name="Stam R."/>
        </authorList>
    </citation>
    <scope>NUCLEOTIDE SEQUENCE</scope>
    <source>
        <strain evidence="2">CS162</strain>
    </source>
</reference>
<feature type="compositionally biased region" description="Low complexity" evidence="1">
    <location>
        <begin position="236"/>
        <end position="253"/>
    </location>
</feature>
<gene>
    <name evidence="2" type="ORF">ALTATR162_LOCUS8608</name>
</gene>
<feature type="compositionally biased region" description="Polar residues" evidence="1">
    <location>
        <begin position="203"/>
        <end position="214"/>
    </location>
</feature>
<protein>
    <submittedName>
        <fullName evidence="2">Uncharacterized protein</fullName>
    </submittedName>
</protein>
<feature type="compositionally biased region" description="Polar residues" evidence="1">
    <location>
        <begin position="627"/>
        <end position="644"/>
    </location>
</feature>
<feature type="compositionally biased region" description="Polar residues" evidence="1">
    <location>
        <begin position="457"/>
        <end position="468"/>
    </location>
</feature>
<feature type="region of interest" description="Disordered" evidence="1">
    <location>
        <begin position="1"/>
        <end position="30"/>
    </location>
</feature>
<feature type="compositionally biased region" description="Basic and acidic residues" evidence="1">
    <location>
        <begin position="997"/>
        <end position="1016"/>
    </location>
</feature>
<feature type="compositionally biased region" description="Basic and acidic residues" evidence="1">
    <location>
        <begin position="108"/>
        <end position="117"/>
    </location>
</feature>
<feature type="compositionally biased region" description="Low complexity" evidence="1">
    <location>
        <begin position="333"/>
        <end position="346"/>
    </location>
</feature>
<evidence type="ECO:0000313" key="3">
    <source>
        <dbReference type="Proteomes" id="UP000676310"/>
    </source>
</evidence>
<keyword evidence="3" id="KW-1185">Reference proteome</keyword>
<dbReference type="OrthoDB" id="5151921at2759"/>
<feature type="compositionally biased region" description="Polar residues" evidence="1">
    <location>
        <begin position="360"/>
        <end position="376"/>
    </location>
</feature>
<feature type="compositionally biased region" description="Polar residues" evidence="1">
    <location>
        <begin position="1130"/>
        <end position="1143"/>
    </location>
</feature>
<organism evidence="2 3">
    <name type="scientific">Alternaria atra</name>
    <dbReference type="NCBI Taxonomy" id="119953"/>
    <lineage>
        <taxon>Eukaryota</taxon>
        <taxon>Fungi</taxon>
        <taxon>Dikarya</taxon>
        <taxon>Ascomycota</taxon>
        <taxon>Pezizomycotina</taxon>
        <taxon>Dothideomycetes</taxon>
        <taxon>Pleosporomycetidae</taxon>
        <taxon>Pleosporales</taxon>
        <taxon>Pleosporineae</taxon>
        <taxon>Pleosporaceae</taxon>
        <taxon>Alternaria</taxon>
        <taxon>Alternaria sect. Ulocladioides</taxon>
    </lineage>
</organism>
<dbReference type="AlphaFoldDB" id="A0A8J2I614"/>
<evidence type="ECO:0000313" key="2">
    <source>
        <dbReference type="EMBL" id="CAG5178253.1"/>
    </source>
</evidence>
<feature type="compositionally biased region" description="Basic and acidic residues" evidence="1">
    <location>
        <begin position="909"/>
        <end position="918"/>
    </location>
</feature>
<feature type="compositionally biased region" description="Polar residues" evidence="1">
    <location>
        <begin position="794"/>
        <end position="804"/>
    </location>
</feature>
<feature type="compositionally biased region" description="Low complexity" evidence="1">
    <location>
        <begin position="1144"/>
        <end position="1163"/>
    </location>
</feature>
<feature type="compositionally biased region" description="Polar residues" evidence="1">
    <location>
        <begin position="554"/>
        <end position="585"/>
    </location>
</feature>
<feature type="compositionally biased region" description="Polar residues" evidence="1">
    <location>
        <begin position="415"/>
        <end position="425"/>
    </location>
</feature>
<dbReference type="GeneID" id="67020737"/>
<dbReference type="Proteomes" id="UP000676310">
    <property type="component" value="Unassembled WGS sequence"/>
</dbReference>
<feature type="region of interest" description="Disordered" evidence="1">
    <location>
        <begin position="404"/>
        <end position="1055"/>
    </location>
</feature>
<feature type="compositionally biased region" description="Polar residues" evidence="1">
    <location>
        <begin position="959"/>
        <end position="970"/>
    </location>
</feature>
<feature type="region of interest" description="Disordered" evidence="1">
    <location>
        <begin position="49"/>
        <end position="392"/>
    </location>
</feature>
<name>A0A8J2I614_9PLEO</name>
<evidence type="ECO:0000256" key="1">
    <source>
        <dbReference type="SAM" id="MobiDB-lite"/>
    </source>
</evidence>
<accession>A0A8J2I614</accession>